<sequence length="301" mass="31145">MVRRGSRRGGRGDSDWLLWRGLGGAALGSAARRDRGAASHRGGPVRGRELRVGGGSQAAGRRGQRAGPGAGSCGAGSPLGDFRTSAVVPGARKPQFAAAAAAAHPAPGGAGCREGGGRRTLAAGLGSSAAMARRGGGCRPLHLPRRGPPAPIHLPEPELTQARPRRRRARSAAPPGPRTACLLSPGAEMGEGGHSLGLEGADLRVEDCPQMRAPWRPKPRDELRIKGNHLQTGSPNRLGSTGLASGDPHHLCHLTNCACSDISSGFRMGTHGKGQAGKAEYNQGGVKEKQSCEERRIKARY</sequence>
<dbReference type="RefSeq" id="XP_073900845.1">
    <property type="nucleotide sequence ID" value="XM_074044744.1"/>
</dbReference>
<evidence type="ECO:0000313" key="1">
    <source>
        <dbReference type="Proteomes" id="UP001732720"/>
    </source>
</evidence>
<accession>A0AC58K7E7</accession>
<gene>
    <name evidence="2" type="primary">LOC109691306</name>
</gene>
<keyword evidence="1" id="KW-1185">Reference proteome</keyword>
<organism evidence="1 2">
    <name type="scientific">Castor canadensis</name>
    <name type="common">American beaver</name>
    <dbReference type="NCBI Taxonomy" id="51338"/>
    <lineage>
        <taxon>Eukaryota</taxon>
        <taxon>Metazoa</taxon>
        <taxon>Chordata</taxon>
        <taxon>Craniata</taxon>
        <taxon>Vertebrata</taxon>
        <taxon>Euteleostomi</taxon>
        <taxon>Mammalia</taxon>
        <taxon>Eutheria</taxon>
        <taxon>Euarchontoglires</taxon>
        <taxon>Glires</taxon>
        <taxon>Rodentia</taxon>
        <taxon>Castorimorpha</taxon>
        <taxon>Castoridae</taxon>
        <taxon>Castor</taxon>
    </lineage>
</organism>
<proteinExistence type="predicted"/>
<name>A0AC58K7E7_CASCN</name>
<protein>
    <submittedName>
        <fullName evidence="2">Uncharacterized protein</fullName>
    </submittedName>
</protein>
<dbReference type="Proteomes" id="UP001732720">
    <property type="component" value="Chromosome 11"/>
</dbReference>
<reference evidence="2" key="1">
    <citation type="submission" date="2025-08" db="UniProtKB">
        <authorList>
            <consortium name="RefSeq"/>
        </authorList>
    </citation>
    <scope>IDENTIFICATION</scope>
</reference>
<evidence type="ECO:0000313" key="2">
    <source>
        <dbReference type="RefSeq" id="XP_073900845.1"/>
    </source>
</evidence>